<name>A0AAD3XP24_NEPGR</name>
<keyword evidence="3" id="KW-1185">Reference proteome</keyword>
<protein>
    <submittedName>
        <fullName evidence="2">Uncharacterized protein</fullName>
    </submittedName>
</protein>
<organism evidence="2 3">
    <name type="scientific">Nepenthes gracilis</name>
    <name type="common">Slender pitcher plant</name>
    <dbReference type="NCBI Taxonomy" id="150966"/>
    <lineage>
        <taxon>Eukaryota</taxon>
        <taxon>Viridiplantae</taxon>
        <taxon>Streptophyta</taxon>
        <taxon>Embryophyta</taxon>
        <taxon>Tracheophyta</taxon>
        <taxon>Spermatophyta</taxon>
        <taxon>Magnoliopsida</taxon>
        <taxon>eudicotyledons</taxon>
        <taxon>Gunneridae</taxon>
        <taxon>Pentapetalae</taxon>
        <taxon>Caryophyllales</taxon>
        <taxon>Nepenthaceae</taxon>
        <taxon>Nepenthes</taxon>
    </lineage>
</organism>
<dbReference type="AlphaFoldDB" id="A0AAD3XP24"/>
<gene>
    <name evidence="2" type="ORF">Nepgr_013494</name>
</gene>
<evidence type="ECO:0000313" key="2">
    <source>
        <dbReference type="EMBL" id="GMH11653.1"/>
    </source>
</evidence>
<feature type="compositionally biased region" description="Polar residues" evidence="1">
    <location>
        <begin position="68"/>
        <end position="80"/>
    </location>
</feature>
<sequence>MPVKFVADTALEITGGTSGQQGGPPLACPRNTTKPGSKDMSSHSSFSYVRAAPTATSKLQKSKLATEANVSPTATSNQPSPFHYHQFPTQSATKHCIRAQPSNPAPGIP</sequence>
<comment type="caution">
    <text evidence="2">The sequence shown here is derived from an EMBL/GenBank/DDBJ whole genome shotgun (WGS) entry which is preliminary data.</text>
</comment>
<dbReference type="EMBL" id="BSYO01000011">
    <property type="protein sequence ID" value="GMH11653.1"/>
    <property type="molecule type" value="Genomic_DNA"/>
</dbReference>
<evidence type="ECO:0000256" key="1">
    <source>
        <dbReference type="SAM" id="MobiDB-lite"/>
    </source>
</evidence>
<reference evidence="2" key="1">
    <citation type="submission" date="2023-05" db="EMBL/GenBank/DDBJ databases">
        <title>Nepenthes gracilis genome sequencing.</title>
        <authorList>
            <person name="Fukushima K."/>
        </authorList>
    </citation>
    <scope>NUCLEOTIDE SEQUENCE</scope>
    <source>
        <strain evidence="2">SING2019-196</strain>
    </source>
</reference>
<feature type="region of interest" description="Disordered" evidence="1">
    <location>
        <begin position="1"/>
        <end position="109"/>
    </location>
</feature>
<accession>A0AAD3XP24</accession>
<proteinExistence type="predicted"/>
<evidence type="ECO:0000313" key="3">
    <source>
        <dbReference type="Proteomes" id="UP001279734"/>
    </source>
</evidence>
<dbReference type="Proteomes" id="UP001279734">
    <property type="component" value="Unassembled WGS sequence"/>
</dbReference>